<dbReference type="Gene3D" id="3.40.50.880">
    <property type="match status" value="1"/>
</dbReference>
<dbReference type="EC" id="6.3.4.2" evidence="11"/>
<dbReference type="NCBIfam" id="TIGR00337">
    <property type="entry name" value="PyrG"/>
    <property type="match status" value="1"/>
</dbReference>
<feature type="binding site" evidence="11">
    <location>
        <position position="14"/>
    </location>
    <ligand>
        <name>CTP</name>
        <dbReference type="ChEBI" id="CHEBI:37563"/>
        <note>allosteric inhibitor</note>
    </ligand>
</feature>
<evidence type="ECO:0000259" key="12">
    <source>
        <dbReference type="Pfam" id="PF00117"/>
    </source>
</evidence>
<dbReference type="FunFam" id="3.40.50.880:FF:000002">
    <property type="entry name" value="CTP synthase"/>
    <property type="match status" value="1"/>
</dbReference>
<feature type="domain" description="Glutamine amidotransferase" evidence="12">
    <location>
        <begin position="295"/>
        <end position="518"/>
    </location>
</feature>
<dbReference type="PATRIC" id="fig|93466.3.peg.767"/>
<comment type="activity regulation">
    <text evidence="11">Allosterically activated by GTP, when glutamine is the substrate; GTP has no effect on the reaction when ammonia is the substrate. The allosteric effector GTP functions by stabilizing the protein conformation that binds the tetrahedral intermediate(s) formed during glutamine hydrolysis. Inhibited by the product CTP, via allosteric rather than competitive inhibition.</text>
</comment>
<feature type="binding site" evidence="11">
    <location>
        <position position="14"/>
    </location>
    <ligand>
        <name>UTP</name>
        <dbReference type="ChEBI" id="CHEBI:46398"/>
    </ligand>
</feature>
<proteinExistence type="inferred from homology"/>
<dbReference type="KEGG" id="fng:JM64_03555"/>
<dbReference type="GO" id="GO:0004359">
    <property type="term" value="F:glutaminase activity"/>
    <property type="evidence" value="ECO:0007669"/>
    <property type="project" value="RHEA"/>
</dbReference>
<dbReference type="GO" id="GO:0046872">
    <property type="term" value="F:metal ion binding"/>
    <property type="evidence" value="ECO:0007669"/>
    <property type="project" value="UniProtKB-KW"/>
</dbReference>
<dbReference type="InterPro" id="IPR027417">
    <property type="entry name" value="P-loop_NTPase"/>
</dbReference>
<evidence type="ECO:0000256" key="4">
    <source>
        <dbReference type="ARBA" id="ARBA00022723"/>
    </source>
</evidence>
<feature type="active site" description="Nucleophile; for glutamine hydrolysis" evidence="11">
    <location>
        <position position="370"/>
    </location>
</feature>
<dbReference type="FunFam" id="3.40.50.300:FF:000009">
    <property type="entry name" value="CTP synthase"/>
    <property type="match status" value="1"/>
</dbReference>
<protein>
    <recommendedName>
        <fullName evidence="11">CTP synthase</fullName>
        <ecNumber evidence="11">6.3.4.2</ecNumber>
    </recommendedName>
    <alternativeName>
        <fullName evidence="11">Cytidine 5'-triphosphate synthase</fullName>
    </alternativeName>
    <alternativeName>
        <fullName evidence="11">Cytidine triphosphate synthetase</fullName>
        <shortName evidence="11">CTP synthetase</shortName>
        <shortName evidence="11">CTPS</shortName>
    </alternativeName>
    <alternativeName>
        <fullName evidence="11">UTP--ammonia ligase</fullName>
    </alternativeName>
</protein>
<evidence type="ECO:0000256" key="6">
    <source>
        <dbReference type="ARBA" id="ARBA00022840"/>
    </source>
</evidence>
<comment type="miscellaneous">
    <text evidence="11">CTPSs have evolved a hybrid strategy for distinguishing between UTP and CTP. The overlapping regions of the product feedback inhibitory and substrate sites recognize a common feature in both compounds, the triphosphate moiety. To differentiate isosteric substrate and product pyrimidine rings, an additional pocket far from the expected kinase/ligase catalytic site, specifically recognizes the cytosine and ribose portions of the product inhibitor.</text>
</comment>
<evidence type="ECO:0000256" key="2">
    <source>
        <dbReference type="ARBA" id="ARBA00007533"/>
    </source>
</evidence>
<comment type="catalytic activity">
    <reaction evidence="11">
        <text>UTP + NH4(+) + ATP = CTP + ADP + phosphate + 2 H(+)</text>
        <dbReference type="Rhea" id="RHEA:16597"/>
        <dbReference type="ChEBI" id="CHEBI:15378"/>
        <dbReference type="ChEBI" id="CHEBI:28938"/>
        <dbReference type="ChEBI" id="CHEBI:30616"/>
        <dbReference type="ChEBI" id="CHEBI:37563"/>
        <dbReference type="ChEBI" id="CHEBI:43474"/>
        <dbReference type="ChEBI" id="CHEBI:46398"/>
        <dbReference type="ChEBI" id="CHEBI:456216"/>
    </reaction>
</comment>
<dbReference type="SUPFAM" id="SSF52317">
    <property type="entry name" value="Class I glutamine amidotransferase-like"/>
    <property type="match status" value="1"/>
</dbReference>
<dbReference type="InterPro" id="IPR017926">
    <property type="entry name" value="GATASE"/>
</dbReference>
<feature type="active site" evidence="11">
    <location>
        <position position="501"/>
    </location>
</feature>
<feature type="binding site" evidence="11">
    <location>
        <position position="72"/>
    </location>
    <ligand>
        <name>Mg(2+)</name>
        <dbReference type="ChEBI" id="CHEBI:18420"/>
    </ligand>
</feature>
<keyword evidence="5 11" id="KW-0547">Nucleotide-binding</keyword>
<organism evidence="14 15">
    <name type="scientific">Fervidobacterium pennivorans</name>
    <dbReference type="NCBI Taxonomy" id="93466"/>
    <lineage>
        <taxon>Bacteria</taxon>
        <taxon>Thermotogati</taxon>
        <taxon>Thermotogota</taxon>
        <taxon>Thermotogae</taxon>
        <taxon>Thermotogales</taxon>
        <taxon>Fervidobacteriaceae</taxon>
        <taxon>Fervidobacterium</taxon>
    </lineage>
</organism>
<dbReference type="GO" id="GO:0005524">
    <property type="term" value="F:ATP binding"/>
    <property type="evidence" value="ECO:0007669"/>
    <property type="project" value="UniProtKB-KW"/>
</dbReference>
<accession>A0A172T2F9</accession>
<dbReference type="UniPathway" id="UPA00159">
    <property type="reaction ID" value="UER00277"/>
</dbReference>
<dbReference type="Gene3D" id="3.40.50.300">
    <property type="entry name" value="P-loop containing nucleotide triphosphate hydrolases"/>
    <property type="match status" value="1"/>
</dbReference>
<evidence type="ECO:0000256" key="7">
    <source>
        <dbReference type="ARBA" id="ARBA00022842"/>
    </source>
</evidence>
<dbReference type="CDD" id="cd03113">
    <property type="entry name" value="CTPS_N"/>
    <property type="match status" value="1"/>
</dbReference>
<dbReference type="PANTHER" id="PTHR11550:SF0">
    <property type="entry name" value="CTP SYNTHASE-RELATED"/>
    <property type="match status" value="1"/>
</dbReference>
<dbReference type="InterPro" id="IPR017456">
    <property type="entry name" value="CTP_synthase_N"/>
</dbReference>
<comment type="similarity">
    <text evidence="2 11">Belongs to the CTP synthase family.</text>
</comment>
<dbReference type="GO" id="GO:0044210">
    <property type="term" value="P:'de novo' CTP biosynthetic process"/>
    <property type="evidence" value="ECO:0007669"/>
    <property type="project" value="UniProtKB-UniRule"/>
</dbReference>
<feature type="binding site" evidence="11">
    <location>
        <begin position="15"/>
        <end position="20"/>
    </location>
    <ligand>
        <name>ATP</name>
        <dbReference type="ChEBI" id="CHEBI:30616"/>
    </ligand>
</feature>
<dbReference type="NCBIfam" id="NF003792">
    <property type="entry name" value="PRK05380.1"/>
    <property type="match status" value="1"/>
</dbReference>
<name>A0A172T2F9_FERPE</name>
<dbReference type="GO" id="GO:0003883">
    <property type="term" value="F:CTP synthase activity"/>
    <property type="evidence" value="ECO:0007669"/>
    <property type="project" value="UniProtKB-UniRule"/>
</dbReference>
<feature type="binding site" evidence="11">
    <location>
        <position position="138"/>
    </location>
    <ligand>
        <name>Mg(2+)</name>
        <dbReference type="ChEBI" id="CHEBI:18420"/>
    </ligand>
</feature>
<dbReference type="InterPro" id="IPR033828">
    <property type="entry name" value="GATase1_CTP_Synthase"/>
</dbReference>
<evidence type="ECO:0000256" key="11">
    <source>
        <dbReference type="HAMAP-Rule" id="MF_01227"/>
    </source>
</evidence>
<dbReference type="GO" id="GO:0005829">
    <property type="term" value="C:cytosol"/>
    <property type="evidence" value="ECO:0007669"/>
    <property type="project" value="TreeGrafter"/>
</dbReference>
<dbReference type="EMBL" id="CP011393">
    <property type="protein sequence ID" value="ANE41167.1"/>
    <property type="molecule type" value="Genomic_DNA"/>
</dbReference>
<evidence type="ECO:0000256" key="5">
    <source>
        <dbReference type="ARBA" id="ARBA00022741"/>
    </source>
</evidence>
<feature type="domain" description="CTP synthase N-terminal" evidence="13">
    <location>
        <begin position="4"/>
        <end position="264"/>
    </location>
</feature>
<evidence type="ECO:0000256" key="1">
    <source>
        <dbReference type="ARBA" id="ARBA00005171"/>
    </source>
</evidence>
<keyword evidence="7 11" id="KW-0460">Magnesium</keyword>
<evidence type="ECO:0000256" key="9">
    <source>
        <dbReference type="ARBA" id="ARBA00022975"/>
    </source>
</evidence>
<feature type="binding site" evidence="11">
    <location>
        <position position="343"/>
    </location>
    <ligand>
        <name>L-glutamine</name>
        <dbReference type="ChEBI" id="CHEBI:58359"/>
    </ligand>
</feature>
<dbReference type="Pfam" id="PF06418">
    <property type="entry name" value="CTP_synth_N"/>
    <property type="match status" value="1"/>
</dbReference>
<dbReference type="InterPro" id="IPR004468">
    <property type="entry name" value="CTP_synthase"/>
</dbReference>
<evidence type="ECO:0000259" key="13">
    <source>
        <dbReference type="Pfam" id="PF06418"/>
    </source>
</evidence>
<dbReference type="PROSITE" id="PS51273">
    <property type="entry name" value="GATASE_TYPE_1"/>
    <property type="match status" value="1"/>
</dbReference>
<dbReference type="CDD" id="cd01746">
    <property type="entry name" value="GATase1_CTP_Synthase"/>
    <property type="match status" value="1"/>
</dbReference>
<keyword evidence="6 11" id="KW-0067">ATP-binding</keyword>
<comment type="function">
    <text evidence="11">Catalyzes the ATP-dependent amination of UTP to CTP with either L-glutamine or ammonia as the source of nitrogen. Regulates intracellular CTP levels through interactions with the four ribonucleotide triphosphates.</text>
</comment>
<evidence type="ECO:0000256" key="3">
    <source>
        <dbReference type="ARBA" id="ARBA00022598"/>
    </source>
</evidence>
<feature type="binding site" evidence="11">
    <location>
        <position position="221"/>
    </location>
    <ligand>
        <name>UTP</name>
        <dbReference type="ChEBI" id="CHEBI:46398"/>
    </ligand>
</feature>
<evidence type="ECO:0000256" key="8">
    <source>
        <dbReference type="ARBA" id="ARBA00022962"/>
    </source>
</evidence>
<dbReference type="InterPro" id="IPR029062">
    <property type="entry name" value="Class_I_gatase-like"/>
</dbReference>
<dbReference type="Pfam" id="PF00117">
    <property type="entry name" value="GATase"/>
    <property type="match status" value="1"/>
</dbReference>
<keyword evidence="4 11" id="KW-0479">Metal-binding</keyword>
<comment type="pathway">
    <text evidence="1 11">Pyrimidine metabolism; CTP biosynthesis via de novo pathway; CTP from UDP: step 2/2.</text>
</comment>
<keyword evidence="9 11" id="KW-0665">Pyrimidine biosynthesis</keyword>
<dbReference type="HAMAP" id="MF_01227">
    <property type="entry name" value="PyrG"/>
    <property type="match status" value="1"/>
</dbReference>
<dbReference type="AlphaFoldDB" id="A0A172T2F9"/>
<gene>
    <name evidence="11 14" type="primary">pyrG</name>
    <name evidence="14" type="ORF">JM64_03555</name>
</gene>
<dbReference type="PANTHER" id="PTHR11550">
    <property type="entry name" value="CTP SYNTHASE"/>
    <property type="match status" value="1"/>
</dbReference>
<feature type="active site" evidence="11">
    <location>
        <position position="499"/>
    </location>
</feature>
<comment type="catalytic activity">
    <reaction evidence="10 11">
        <text>UTP + L-glutamine + ATP + H2O = CTP + L-glutamate + ADP + phosphate + 2 H(+)</text>
        <dbReference type="Rhea" id="RHEA:26426"/>
        <dbReference type="ChEBI" id="CHEBI:15377"/>
        <dbReference type="ChEBI" id="CHEBI:15378"/>
        <dbReference type="ChEBI" id="CHEBI:29985"/>
        <dbReference type="ChEBI" id="CHEBI:30616"/>
        <dbReference type="ChEBI" id="CHEBI:37563"/>
        <dbReference type="ChEBI" id="CHEBI:43474"/>
        <dbReference type="ChEBI" id="CHEBI:46398"/>
        <dbReference type="ChEBI" id="CHEBI:58359"/>
        <dbReference type="ChEBI" id="CHEBI:456216"/>
        <dbReference type="EC" id="6.3.4.2"/>
    </reaction>
</comment>
<feature type="binding site" evidence="11">
    <location>
        <position position="72"/>
    </location>
    <ligand>
        <name>ATP</name>
        <dbReference type="ChEBI" id="CHEBI:30616"/>
    </ligand>
</feature>
<dbReference type="SUPFAM" id="SSF52540">
    <property type="entry name" value="P-loop containing nucleoside triphosphate hydrolases"/>
    <property type="match status" value="1"/>
</dbReference>
<feature type="binding site" evidence="11">
    <location>
        <position position="451"/>
    </location>
    <ligand>
        <name>L-glutamine</name>
        <dbReference type="ChEBI" id="CHEBI:58359"/>
    </ligand>
</feature>
<feature type="binding site" evidence="11">
    <location>
        <position position="239"/>
    </location>
    <ligand>
        <name>ATP</name>
        <dbReference type="ChEBI" id="CHEBI:30616"/>
    </ligand>
</feature>
<sequence>MPEKYIVVTGGVLSGIGKGIFSASLARLLKEVGVDINVLKIDPYLNVDAGTMNPNQHGEVFVTDDGYEADLDLGHYERFLGVSMSRKNNITAGQIYSTIIQREREGKYLGSTVQVVPHVTSEIKDRITSMPGKVLSIEIGGTVGDIEGEVFLEAVRELAFEKNRNDFLFIHVTYVPYLRVTNEFKTKPTQQSVQLLRKIGIQPDVIVVRSEMPIDSQSLYKIALFSGVPRDMVINLPDVGNVYQIPETLYEAGVHKLVANRLNIQIEEKPLGWTYPKSFKPYRIALIGKYLGTDDAYKSIIESIFLSGVQKPIVIDAQELEELDDEGVAQKLSNFDALIIPGGFGRRGIEGKIKAIKYARENKKPILGICLGMQLMVIEFARNVFNLKGANSTEFDVETPYPVVNMMEEQKKIMNLGGTMRLGAQKMQVLKGTKLYSVYGQEEVYERHRHRYEADTVNFGFMYKLPGEEGYKLTISGKSEFLEAIELDDHPFFVGIQYHPEYKSKVGAPHPLFTALIKAIEEVNR</sequence>
<comment type="subunit">
    <text evidence="11">Homotetramer.</text>
</comment>
<dbReference type="GO" id="GO:0042802">
    <property type="term" value="F:identical protein binding"/>
    <property type="evidence" value="ECO:0007669"/>
    <property type="project" value="TreeGrafter"/>
</dbReference>
<evidence type="ECO:0000313" key="15">
    <source>
        <dbReference type="Proteomes" id="UP000077096"/>
    </source>
</evidence>
<comment type="catalytic activity">
    <reaction evidence="11">
        <text>L-glutamine + H2O = L-glutamate + NH4(+)</text>
        <dbReference type="Rhea" id="RHEA:15889"/>
        <dbReference type="ChEBI" id="CHEBI:15377"/>
        <dbReference type="ChEBI" id="CHEBI:28938"/>
        <dbReference type="ChEBI" id="CHEBI:29985"/>
        <dbReference type="ChEBI" id="CHEBI:58359"/>
    </reaction>
</comment>
<evidence type="ECO:0000256" key="10">
    <source>
        <dbReference type="ARBA" id="ARBA00047781"/>
    </source>
</evidence>
<reference evidence="14 15" key="1">
    <citation type="submission" date="2014-08" db="EMBL/GenBank/DDBJ databases">
        <title>Fervidobacterium pennivorans DYC genome.</title>
        <authorList>
            <person name="Wushke S."/>
        </authorList>
    </citation>
    <scope>NUCLEOTIDE SEQUENCE [LARGE SCALE GENOMIC DNA]</scope>
    <source>
        <strain evidence="14 15">DYC</strain>
    </source>
</reference>
<dbReference type="GO" id="GO:0097268">
    <property type="term" value="C:cytoophidium"/>
    <property type="evidence" value="ECO:0007669"/>
    <property type="project" value="UniProtKB-ARBA"/>
</dbReference>
<dbReference type="OrthoDB" id="9801107at2"/>
<dbReference type="Proteomes" id="UP000077096">
    <property type="component" value="Chromosome"/>
</dbReference>
<feature type="binding site" evidence="11">
    <location>
        <begin position="145"/>
        <end position="147"/>
    </location>
    <ligand>
        <name>CTP</name>
        <dbReference type="ChEBI" id="CHEBI:37563"/>
        <note>allosteric inhibitor</note>
    </ligand>
</feature>
<feature type="binding site" evidence="11">
    <location>
        <position position="221"/>
    </location>
    <ligand>
        <name>CTP</name>
        <dbReference type="ChEBI" id="CHEBI:37563"/>
        <note>allosteric inhibitor</note>
    </ligand>
</feature>
<keyword evidence="8 11" id="KW-0315">Glutamine amidotransferase</keyword>
<feature type="binding site" evidence="11">
    <location>
        <position position="394"/>
    </location>
    <ligand>
        <name>L-glutamine</name>
        <dbReference type="ChEBI" id="CHEBI:58359"/>
    </ligand>
</feature>
<keyword evidence="3 11" id="KW-0436">Ligase</keyword>
<feature type="binding site" evidence="11">
    <location>
        <begin position="185"/>
        <end position="190"/>
    </location>
    <ligand>
        <name>CTP</name>
        <dbReference type="ChEBI" id="CHEBI:37563"/>
        <note>allosteric inhibitor</note>
    </ligand>
</feature>
<dbReference type="GO" id="GO:0019856">
    <property type="term" value="P:pyrimidine nucleobase biosynthetic process"/>
    <property type="evidence" value="ECO:0007669"/>
    <property type="project" value="TreeGrafter"/>
</dbReference>
<feature type="region of interest" description="Amidoligase domain" evidence="11">
    <location>
        <begin position="1"/>
        <end position="264"/>
    </location>
</feature>
<comment type="caution">
    <text evidence="11">Lacks conserved residue(s) required for the propagation of feature annotation.</text>
</comment>
<feature type="binding site" evidence="11">
    <location>
        <begin position="185"/>
        <end position="190"/>
    </location>
    <ligand>
        <name>UTP</name>
        <dbReference type="ChEBI" id="CHEBI:46398"/>
    </ligand>
</feature>
<evidence type="ECO:0000313" key="14">
    <source>
        <dbReference type="EMBL" id="ANE41167.1"/>
    </source>
</evidence>
<feature type="binding site" evidence="11">
    <location>
        <begin position="371"/>
        <end position="374"/>
    </location>
    <ligand>
        <name>L-glutamine</name>
        <dbReference type="ChEBI" id="CHEBI:58359"/>
    </ligand>
</feature>